<feature type="compositionally biased region" description="Low complexity" evidence="8">
    <location>
        <begin position="259"/>
        <end position="268"/>
    </location>
</feature>
<evidence type="ECO:0000256" key="8">
    <source>
        <dbReference type="SAM" id="MobiDB-lite"/>
    </source>
</evidence>
<dbReference type="GO" id="GO:0005524">
    <property type="term" value="F:ATP binding"/>
    <property type="evidence" value="ECO:0007669"/>
    <property type="project" value="UniProtKB-UniRule"/>
</dbReference>
<dbReference type="InterPro" id="IPR016135">
    <property type="entry name" value="UBQ-conjugating_enzyme/RWD"/>
</dbReference>
<dbReference type="CDD" id="cd23805">
    <property type="entry name" value="UBCc_UBE2T"/>
    <property type="match status" value="1"/>
</dbReference>
<feature type="active site" description="Glycyl thioester intermediate" evidence="6">
    <location>
        <position position="87"/>
    </location>
</feature>
<dbReference type="EMBL" id="LGRX02023870">
    <property type="protein sequence ID" value="KAK3254232.1"/>
    <property type="molecule type" value="Genomic_DNA"/>
</dbReference>
<evidence type="ECO:0000256" key="4">
    <source>
        <dbReference type="ARBA" id="ARBA00022786"/>
    </source>
</evidence>
<dbReference type="Proteomes" id="UP001190700">
    <property type="component" value="Unassembled WGS sequence"/>
</dbReference>
<evidence type="ECO:0000313" key="10">
    <source>
        <dbReference type="EMBL" id="KAK3254232.1"/>
    </source>
</evidence>
<proteinExistence type="inferred from homology"/>
<keyword evidence="4 7" id="KW-0833">Ubl conjugation pathway</keyword>
<comment type="similarity">
    <text evidence="7">Belongs to the ubiquitin-conjugating enzyme family.</text>
</comment>
<dbReference type="PROSITE" id="PS50127">
    <property type="entry name" value="UBC_2"/>
    <property type="match status" value="1"/>
</dbReference>
<dbReference type="InterPro" id="IPR000608">
    <property type="entry name" value="UBC"/>
</dbReference>
<evidence type="ECO:0000259" key="9">
    <source>
        <dbReference type="PROSITE" id="PS50127"/>
    </source>
</evidence>
<keyword evidence="3 7" id="KW-0547">Nucleotide-binding</keyword>
<accession>A0AAE0CI37</accession>
<evidence type="ECO:0000256" key="2">
    <source>
        <dbReference type="ARBA" id="ARBA00022679"/>
    </source>
</evidence>
<evidence type="ECO:0000256" key="7">
    <source>
        <dbReference type="RuleBase" id="RU362109"/>
    </source>
</evidence>
<dbReference type="Pfam" id="PF00179">
    <property type="entry name" value="UQ_con"/>
    <property type="match status" value="1"/>
</dbReference>
<dbReference type="Gene3D" id="3.10.110.10">
    <property type="entry name" value="Ubiquitin Conjugating Enzyme"/>
    <property type="match status" value="1"/>
</dbReference>
<dbReference type="SMART" id="SM00212">
    <property type="entry name" value="UBCc"/>
    <property type="match status" value="1"/>
</dbReference>
<reference evidence="10 11" key="1">
    <citation type="journal article" date="2015" name="Genome Biol. Evol.">
        <title>Comparative Genomics of a Bacterivorous Green Alga Reveals Evolutionary Causalities and Consequences of Phago-Mixotrophic Mode of Nutrition.</title>
        <authorList>
            <person name="Burns J.A."/>
            <person name="Paasch A."/>
            <person name="Narechania A."/>
            <person name="Kim E."/>
        </authorList>
    </citation>
    <scope>NUCLEOTIDE SEQUENCE [LARGE SCALE GENOMIC DNA]</scope>
    <source>
        <strain evidence="10 11">PLY_AMNH</strain>
    </source>
</reference>
<dbReference type="PROSITE" id="PS00183">
    <property type="entry name" value="UBC_1"/>
    <property type="match status" value="1"/>
</dbReference>
<comment type="caution">
    <text evidence="10">The sequence shown here is derived from an EMBL/GenBank/DDBJ whole genome shotgun (WGS) entry which is preliminary data.</text>
</comment>
<dbReference type="FunFam" id="3.10.110.10:FF:000041">
    <property type="entry name" value="Ubiquitin-conjugating enzyme E2 T"/>
    <property type="match status" value="1"/>
</dbReference>
<keyword evidence="2" id="KW-0808">Transferase</keyword>
<evidence type="ECO:0000313" key="11">
    <source>
        <dbReference type="Proteomes" id="UP001190700"/>
    </source>
</evidence>
<protein>
    <recommendedName>
        <fullName evidence="1">E2 ubiquitin-conjugating enzyme</fullName>
        <ecNumber evidence="1">2.3.2.23</ecNumber>
    </recommendedName>
</protein>
<evidence type="ECO:0000256" key="5">
    <source>
        <dbReference type="ARBA" id="ARBA00022840"/>
    </source>
</evidence>
<organism evidence="10 11">
    <name type="scientific">Cymbomonas tetramitiformis</name>
    <dbReference type="NCBI Taxonomy" id="36881"/>
    <lineage>
        <taxon>Eukaryota</taxon>
        <taxon>Viridiplantae</taxon>
        <taxon>Chlorophyta</taxon>
        <taxon>Pyramimonadophyceae</taxon>
        <taxon>Pyramimonadales</taxon>
        <taxon>Pyramimonadaceae</taxon>
        <taxon>Cymbomonas</taxon>
    </lineage>
</organism>
<dbReference type="SUPFAM" id="SSF54495">
    <property type="entry name" value="UBC-like"/>
    <property type="match status" value="1"/>
</dbReference>
<evidence type="ECO:0000256" key="6">
    <source>
        <dbReference type="PROSITE-ProRule" id="PRU10133"/>
    </source>
</evidence>
<name>A0AAE0CI37_9CHLO</name>
<keyword evidence="5 7" id="KW-0067">ATP-binding</keyword>
<evidence type="ECO:0000256" key="3">
    <source>
        <dbReference type="ARBA" id="ARBA00022741"/>
    </source>
</evidence>
<feature type="domain" description="UBC core" evidence="9">
    <location>
        <begin position="3"/>
        <end position="153"/>
    </location>
</feature>
<dbReference type="InterPro" id="IPR050113">
    <property type="entry name" value="Ub_conjugating_enzyme"/>
</dbReference>
<gene>
    <name evidence="10" type="ORF">CYMTET_36549</name>
</gene>
<dbReference type="GO" id="GO:0061631">
    <property type="term" value="F:ubiquitin conjugating enzyme activity"/>
    <property type="evidence" value="ECO:0007669"/>
    <property type="project" value="UniProtKB-EC"/>
</dbReference>
<keyword evidence="11" id="KW-1185">Reference proteome</keyword>
<dbReference type="EC" id="2.3.2.23" evidence="1"/>
<feature type="region of interest" description="Disordered" evidence="8">
    <location>
        <begin position="153"/>
        <end position="329"/>
    </location>
</feature>
<dbReference type="AlphaFoldDB" id="A0AAE0CI37"/>
<feature type="compositionally biased region" description="Polar residues" evidence="8">
    <location>
        <begin position="300"/>
        <end position="318"/>
    </location>
</feature>
<dbReference type="InterPro" id="IPR023313">
    <property type="entry name" value="UBQ-conjugating_AS"/>
</dbReference>
<sequence length="329" mass="35687">MAASITRMQRELRMLEASPPPGVCAWPVEGALNHLQAQIEGPEGTVYAKGIFKLDVRIPERYPFEPPKVRFLTPVYHPNIDSGGRICLDILNMPPKGAWRPALNISTVLASLGLLLSEPNADDGLMADITEQYKHDRAVFDATARRYTQDYATGGASASETHVPALGSPESTATEKVATPPAHKENVMPSNISNASEPRPPLSPSLERMGPNSPRHRMAPQALAAQAVPETELTEQTLRQNEERGAAGTPADRQERTDSQAAFAASASGQRESPGKRHFSFGRKIDGNIMSPEDAKNGNGKLSTKSSKSPNRDNSAASARSRLQKRLRR</sequence>
<evidence type="ECO:0000256" key="1">
    <source>
        <dbReference type="ARBA" id="ARBA00012486"/>
    </source>
</evidence>
<dbReference type="PANTHER" id="PTHR24067">
    <property type="entry name" value="UBIQUITIN-CONJUGATING ENZYME E2"/>
    <property type="match status" value="1"/>
</dbReference>